<proteinExistence type="predicted"/>
<dbReference type="KEGG" id="sus:Acid_5977"/>
<evidence type="ECO:0000259" key="1">
    <source>
        <dbReference type="Pfam" id="PF14326"/>
    </source>
</evidence>
<dbReference type="EMBL" id="CP000473">
    <property type="protein sequence ID" value="ABJ86918.1"/>
    <property type="molecule type" value="Genomic_DNA"/>
</dbReference>
<dbReference type="STRING" id="234267.Acid_5977"/>
<dbReference type="Pfam" id="PF14326">
    <property type="entry name" value="DUF4384"/>
    <property type="match status" value="1"/>
</dbReference>
<evidence type="ECO:0000313" key="2">
    <source>
        <dbReference type="EMBL" id="ABJ86918.1"/>
    </source>
</evidence>
<name>Q01TV2_SOLUE</name>
<feature type="domain" description="DUF4384" evidence="1">
    <location>
        <begin position="50"/>
        <end position="127"/>
    </location>
</feature>
<gene>
    <name evidence="2" type="ordered locus">Acid_5977</name>
</gene>
<organism evidence="2">
    <name type="scientific">Solibacter usitatus (strain Ellin6076)</name>
    <dbReference type="NCBI Taxonomy" id="234267"/>
    <lineage>
        <taxon>Bacteria</taxon>
        <taxon>Pseudomonadati</taxon>
        <taxon>Acidobacteriota</taxon>
        <taxon>Terriglobia</taxon>
        <taxon>Bryobacterales</taxon>
        <taxon>Solibacteraceae</taxon>
        <taxon>Candidatus Solibacter</taxon>
    </lineage>
</organism>
<reference evidence="2" key="1">
    <citation type="submission" date="2006-10" db="EMBL/GenBank/DDBJ databases">
        <title>Complete sequence of Solibacter usitatus Ellin6076.</title>
        <authorList>
            <consortium name="US DOE Joint Genome Institute"/>
            <person name="Copeland A."/>
            <person name="Lucas S."/>
            <person name="Lapidus A."/>
            <person name="Barry K."/>
            <person name="Detter J.C."/>
            <person name="Glavina del Rio T."/>
            <person name="Hammon N."/>
            <person name="Israni S."/>
            <person name="Dalin E."/>
            <person name="Tice H."/>
            <person name="Pitluck S."/>
            <person name="Thompson L.S."/>
            <person name="Brettin T."/>
            <person name="Bruce D."/>
            <person name="Han C."/>
            <person name="Tapia R."/>
            <person name="Gilna P."/>
            <person name="Schmutz J."/>
            <person name="Larimer F."/>
            <person name="Land M."/>
            <person name="Hauser L."/>
            <person name="Kyrpides N."/>
            <person name="Mikhailova N."/>
            <person name="Janssen P.H."/>
            <person name="Kuske C.R."/>
            <person name="Richardson P."/>
        </authorList>
    </citation>
    <scope>NUCLEOTIDE SEQUENCE</scope>
    <source>
        <strain evidence="2">Ellin6076</strain>
    </source>
</reference>
<dbReference type="HOGENOM" id="CLU_1229224_0_0_0"/>
<protein>
    <recommendedName>
        <fullName evidence="1">DUF4384 domain-containing protein</fullName>
    </recommendedName>
</protein>
<accession>Q01TV2</accession>
<sequence length="225" mass="24789" precursor="true">MMRLASALCVAAALASGQTRTLTEGAHRMELVLERLEKDTWKTIDPGLVLAQGDRVRFKFRTNFDGYLYVMNQGTGGSYEQLFPREETGHDNHVLASREYQVPATDGAFRVAGPPGHDIVYWLVSPTRLTDSGSRPQPLPRKSAEPTLIPRCDETILRARGDCVDSSAGPKLVPRGTAIPQSLTAQGATAAQRELLFMRQKNTAVISSQEPLTGPIVYEFRLAHR</sequence>
<dbReference type="InParanoid" id="Q01TV2"/>
<dbReference type="InterPro" id="IPR025493">
    <property type="entry name" value="DUF4384"/>
</dbReference>
<dbReference type="AlphaFoldDB" id="Q01TV2"/>
<dbReference type="OrthoDB" id="129243at2"/>